<dbReference type="InterPro" id="IPR038607">
    <property type="entry name" value="PhoD-like_sf"/>
</dbReference>
<dbReference type="InterPro" id="IPR032093">
    <property type="entry name" value="PhoD_N"/>
</dbReference>
<dbReference type="PANTHER" id="PTHR43606:SF2">
    <property type="entry name" value="ALKALINE PHOSPHATASE FAMILY PROTEIN (AFU_ORTHOLOGUE AFUA_5G03860)"/>
    <property type="match status" value="1"/>
</dbReference>
<feature type="domain" description="PhoD-like phosphatase metallophosphatase" evidence="2">
    <location>
        <begin position="142"/>
        <end position="459"/>
    </location>
</feature>
<dbReference type="AlphaFoldDB" id="A0A6J4RX37"/>
<dbReference type="InterPro" id="IPR018946">
    <property type="entry name" value="PhoD-like_MPP"/>
</dbReference>
<evidence type="ECO:0000313" key="4">
    <source>
        <dbReference type="EMBL" id="CAA9479289.1"/>
    </source>
</evidence>
<dbReference type="Gene3D" id="3.60.21.70">
    <property type="entry name" value="PhoD-like phosphatase"/>
    <property type="match status" value="1"/>
</dbReference>
<evidence type="ECO:0008006" key="5">
    <source>
        <dbReference type="Google" id="ProtNLM"/>
    </source>
</evidence>
<organism evidence="4">
    <name type="scientific">uncultured Solirubrobacteraceae bacterium</name>
    <dbReference type="NCBI Taxonomy" id="1162706"/>
    <lineage>
        <taxon>Bacteria</taxon>
        <taxon>Bacillati</taxon>
        <taxon>Actinomycetota</taxon>
        <taxon>Thermoleophilia</taxon>
        <taxon>Solirubrobacterales</taxon>
        <taxon>Solirubrobacteraceae</taxon>
        <taxon>environmental samples</taxon>
    </lineage>
</organism>
<dbReference type="InterPro" id="IPR029052">
    <property type="entry name" value="Metallo-depent_PP-like"/>
</dbReference>
<proteinExistence type="predicted"/>
<dbReference type="InterPro" id="IPR006311">
    <property type="entry name" value="TAT_signal"/>
</dbReference>
<name>A0A6J4RX37_9ACTN</name>
<reference evidence="4" key="1">
    <citation type="submission" date="2020-02" db="EMBL/GenBank/DDBJ databases">
        <authorList>
            <person name="Meier V. D."/>
        </authorList>
    </citation>
    <scope>NUCLEOTIDE SEQUENCE</scope>
    <source>
        <strain evidence="4">AVDCRST_MAG30</strain>
    </source>
</reference>
<evidence type="ECO:0000259" key="3">
    <source>
        <dbReference type="Pfam" id="PF16655"/>
    </source>
</evidence>
<dbReference type="Gene3D" id="2.60.40.380">
    <property type="entry name" value="Purple acid phosphatase-like, N-terminal"/>
    <property type="match status" value="1"/>
</dbReference>
<feature type="compositionally biased region" description="Basic residues" evidence="1">
    <location>
        <begin position="516"/>
        <end position="529"/>
    </location>
</feature>
<evidence type="ECO:0000256" key="1">
    <source>
        <dbReference type="SAM" id="MobiDB-lite"/>
    </source>
</evidence>
<dbReference type="SUPFAM" id="SSF56300">
    <property type="entry name" value="Metallo-dependent phosphatases"/>
    <property type="match status" value="1"/>
</dbReference>
<sequence>MQRTRRELIAGATALAGLAAVPPAWAGRLLQSDPRLGPGRFADSVASGDPSPTEISLWSRLTTDRPRSGARVIVARDPGLRDVVATAIVPTGAAMGHCLKTRIGGLEPGTVYHYAWESGDDVSPVGRTRTANPADSRERISLAVNSCQNFDEGYFTGHTHAAAQPLHDLVLFTGDYTYETDGGAGTDRADPIDSNDIGSYREKLRLYRTDAGLRELHRLHPCAHIWDDHEVANDYTDNAPAPSPLQRAAAYRASFEWLPRMTFPEDRFRIYKPLPLGRTVEVLTLDERQYRIGPGDRDDQRYRPFLGRTQLDWLKDRLARAQAAGTTWKVLANQHPVEPLSPANQTGAQDDEWEGFQAERRELLTFIRDAGIKGVVFVTGDIHVFIASELSPGFGPAERSVAVDYVCGSITSNGDIAGEPPEADLEPGVRAFNPYVKQFENRVRGYGALDLTDERLVTEYRSGPIDRPDAEVKVIERFTQQAGEAVFDRESNPRQRAGQARVAARAAREAGQIERVRRKRSRRARRRRASVAAAQRS</sequence>
<dbReference type="EMBL" id="CADCVS010000115">
    <property type="protein sequence ID" value="CAA9479289.1"/>
    <property type="molecule type" value="Genomic_DNA"/>
</dbReference>
<feature type="domain" description="Phospholipase D N-terminal" evidence="3">
    <location>
        <begin position="44"/>
        <end position="130"/>
    </location>
</feature>
<protein>
    <recommendedName>
        <fullName evidence="5">Phosphodiesterase/alkaline phosphatase D</fullName>
    </recommendedName>
</protein>
<dbReference type="Pfam" id="PF16655">
    <property type="entry name" value="PhoD_N"/>
    <property type="match status" value="1"/>
</dbReference>
<accession>A0A6J4RX37</accession>
<feature type="compositionally biased region" description="Basic and acidic residues" evidence="1">
    <location>
        <begin position="506"/>
        <end position="515"/>
    </location>
</feature>
<dbReference type="PROSITE" id="PS51318">
    <property type="entry name" value="TAT"/>
    <property type="match status" value="1"/>
</dbReference>
<dbReference type="CDD" id="cd07389">
    <property type="entry name" value="MPP_PhoD"/>
    <property type="match status" value="1"/>
</dbReference>
<dbReference type="Pfam" id="PF09423">
    <property type="entry name" value="PhoD"/>
    <property type="match status" value="1"/>
</dbReference>
<gene>
    <name evidence="4" type="ORF">AVDCRST_MAG30-679</name>
</gene>
<dbReference type="InterPro" id="IPR052900">
    <property type="entry name" value="Phospholipid_Metab_Enz"/>
</dbReference>
<dbReference type="PANTHER" id="PTHR43606">
    <property type="entry name" value="PHOSPHATASE, PUTATIVE (AFU_ORTHOLOGUE AFUA_6G08710)-RELATED"/>
    <property type="match status" value="1"/>
</dbReference>
<feature type="region of interest" description="Disordered" evidence="1">
    <location>
        <begin position="504"/>
        <end position="537"/>
    </location>
</feature>
<evidence type="ECO:0000259" key="2">
    <source>
        <dbReference type="Pfam" id="PF09423"/>
    </source>
</evidence>